<organism evidence="11 12">
    <name type="scientific">Cupriavidus gilardii J11</name>
    <dbReference type="NCBI Taxonomy" id="936133"/>
    <lineage>
        <taxon>Bacteria</taxon>
        <taxon>Pseudomonadati</taxon>
        <taxon>Pseudomonadota</taxon>
        <taxon>Betaproteobacteria</taxon>
        <taxon>Burkholderiales</taxon>
        <taxon>Burkholderiaceae</taxon>
        <taxon>Cupriavidus</taxon>
    </lineage>
</organism>
<dbReference type="EMBL" id="VLJN01000023">
    <property type="protein sequence ID" value="TWG83820.1"/>
    <property type="molecule type" value="Genomic_DNA"/>
</dbReference>
<feature type="transmembrane region" description="Helical" evidence="10">
    <location>
        <begin position="26"/>
        <end position="44"/>
    </location>
</feature>
<keyword evidence="12" id="KW-1185">Reference proteome</keyword>
<comment type="caution">
    <text evidence="11">The sequence shown here is derived from an EMBL/GenBank/DDBJ whole genome shotgun (WGS) entry which is preliminary data.</text>
</comment>
<comment type="function">
    <text evidence="1">Exerts its effect at some terminal stage of cytochrome c oxidase synthesis, probably by being involved in the insertion of the copper B into subunit I.</text>
</comment>
<keyword evidence="6" id="KW-0735">Signal-anchor</keyword>
<evidence type="ECO:0000256" key="3">
    <source>
        <dbReference type="ARBA" id="ARBA00009620"/>
    </source>
</evidence>
<keyword evidence="5 10" id="KW-0812">Transmembrane</keyword>
<dbReference type="PIRSF" id="PIRSF005413">
    <property type="entry name" value="COX11"/>
    <property type="match status" value="1"/>
</dbReference>
<dbReference type="SUPFAM" id="SSF110111">
    <property type="entry name" value="Ctag/Cox11"/>
    <property type="match status" value="1"/>
</dbReference>
<reference evidence="11 12" key="1">
    <citation type="submission" date="2019-07" db="EMBL/GenBank/DDBJ databases">
        <title>Genome sequencing of lignin-degrading bacterial isolates.</title>
        <authorList>
            <person name="Gladden J."/>
        </authorList>
    </citation>
    <scope>NUCLEOTIDE SEQUENCE [LARGE SCALE GENOMIC DNA]</scope>
    <source>
        <strain evidence="11 12">J11</strain>
    </source>
</reference>
<name>A0A562BFX1_9BURK</name>
<keyword evidence="8" id="KW-0186">Copper</keyword>
<proteinExistence type="inferred from homology"/>
<evidence type="ECO:0000256" key="1">
    <source>
        <dbReference type="ARBA" id="ARBA00004007"/>
    </source>
</evidence>
<dbReference type="Gene3D" id="2.60.370.10">
    <property type="entry name" value="Ctag/Cox11"/>
    <property type="match status" value="1"/>
</dbReference>
<evidence type="ECO:0000256" key="10">
    <source>
        <dbReference type="SAM" id="Phobius"/>
    </source>
</evidence>
<evidence type="ECO:0000256" key="2">
    <source>
        <dbReference type="ARBA" id="ARBA00004382"/>
    </source>
</evidence>
<dbReference type="AlphaFoldDB" id="A0A562BFX1"/>
<evidence type="ECO:0000313" key="12">
    <source>
        <dbReference type="Proteomes" id="UP000318141"/>
    </source>
</evidence>
<gene>
    <name evidence="11" type="ORF">L602_000300000350</name>
</gene>
<accession>A0A562BFX1</accession>
<dbReference type="InterPro" id="IPR023471">
    <property type="entry name" value="CtaG/Cox11_dom_sf"/>
</dbReference>
<dbReference type="GO" id="GO:0005886">
    <property type="term" value="C:plasma membrane"/>
    <property type="evidence" value="ECO:0007669"/>
    <property type="project" value="UniProtKB-SubCell"/>
</dbReference>
<dbReference type="Proteomes" id="UP000318141">
    <property type="component" value="Unassembled WGS sequence"/>
</dbReference>
<keyword evidence="9 10" id="KW-0472">Membrane</keyword>
<evidence type="ECO:0000256" key="4">
    <source>
        <dbReference type="ARBA" id="ARBA00015384"/>
    </source>
</evidence>
<evidence type="ECO:0000256" key="6">
    <source>
        <dbReference type="ARBA" id="ARBA00022968"/>
    </source>
</evidence>
<dbReference type="PANTHER" id="PTHR21320:SF3">
    <property type="entry name" value="CYTOCHROME C OXIDASE ASSEMBLY PROTEIN COX11, MITOCHONDRIAL-RELATED"/>
    <property type="match status" value="1"/>
</dbReference>
<evidence type="ECO:0000256" key="5">
    <source>
        <dbReference type="ARBA" id="ARBA00022692"/>
    </source>
</evidence>
<sequence length="205" mass="22686">MSTNMPPAPSGDADDKRYNRGMMLRLLVIVVVMFAFGYALVPLYKKICEITGINVVTTRELYGTSAAKNTQVDTSRTVTVEFDSNARGPFAFRPVRNSMEVHPGEMATIVYEVANGQDRDISAQAIPSYAPKQATQYFKKLECFCFKQQTLKAKEGREMPVVFVIDPDLPKDVKNITLSYTFFEIGSPVAQTPQGRLEDKPAGGG</sequence>
<dbReference type="Pfam" id="PF04442">
    <property type="entry name" value="CtaG_Cox11"/>
    <property type="match status" value="1"/>
</dbReference>
<keyword evidence="7 10" id="KW-1133">Transmembrane helix</keyword>
<comment type="similarity">
    <text evidence="3">Belongs to the COX11/CtaG family.</text>
</comment>
<evidence type="ECO:0000256" key="9">
    <source>
        <dbReference type="ARBA" id="ARBA00023136"/>
    </source>
</evidence>
<evidence type="ECO:0000256" key="7">
    <source>
        <dbReference type="ARBA" id="ARBA00022989"/>
    </source>
</evidence>
<protein>
    <recommendedName>
        <fullName evidence="4">Cytochrome c oxidase assembly protein CtaG</fullName>
    </recommendedName>
</protein>
<evidence type="ECO:0000256" key="8">
    <source>
        <dbReference type="ARBA" id="ARBA00023008"/>
    </source>
</evidence>
<dbReference type="PANTHER" id="PTHR21320">
    <property type="entry name" value="CYTOCHROME C OXIDASE ASSEMBLY PROTEIN COX11-RELATED"/>
    <property type="match status" value="1"/>
</dbReference>
<dbReference type="GO" id="GO:0005507">
    <property type="term" value="F:copper ion binding"/>
    <property type="evidence" value="ECO:0007669"/>
    <property type="project" value="InterPro"/>
</dbReference>
<dbReference type="NCBIfam" id="NF003465">
    <property type="entry name" value="PRK05089.1"/>
    <property type="match status" value="1"/>
</dbReference>
<evidence type="ECO:0000313" key="11">
    <source>
        <dbReference type="EMBL" id="TWG83820.1"/>
    </source>
</evidence>
<dbReference type="InterPro" id="IPR007533">
    <property type="entry name" value="Cyt_c_oxidase_assmbl_CtaG"/>
</dbReference>
<dbReference type="OrthoDB" id="9804841at2"/>
<comment type="subcellular location">
    <subcellularLocation>
        <location evidence="2">Cell inner membrane</location>
        <topology evidence="2">Single-pass type II membrane protein</topology>
        <orientation evidence="2">Periplasmic side</orientation>
    </subcellularLocation>
</comment>